<evidence type="ECO:0000313" key="7">
    <source>
        <dbReference type="EMBL" id="KAF2970747.1"/>
    </source>
</evidence>
<dbReference type="InterPro" id="IPR037217">
    <property type="entry name" value="Trp/Indoleamine_2_3_dOase-like"/>
</dbReference>
<dbReference type="InterPro" id="IPR010300">
    <property type="entry name" value="CDO_1"/>
</dbReference>
<keyword evidence="6" id="KW-0349">Heme</keyword>
<dbReference type="EMBL" id="WUBL01000019">
    <property type="protein sequence ID" value="KAF2970747.1"/>
    <property type="molecule type" value="Genomic_DNA"/>
</dbReference>
<dbReference type="GO" id="GO:0020037">
    <property type="term" value="F:heme binding"/>
    <property type="evidence" value="ECO:0007669"/>
    <property type="project" value="InterPro"/>
</dbReference>
<dbReference type="InterPro" id="IPR014710">
    <property type="entry name" value="RmlC-like_jellyroll"/>
</dbReference>
<comment type="similarity">
    <text evidence="2">Belongs to the indoleamine 2,3-dioxygenase family.</text>
</comment>
<comment type="similarity">
    <text evidence="1">Belongs to the cysteine dioxygenase family.</text>
</comment>
<evidence type="ECO:0000256" key="6">
    <source>
        <dbReference type="PIRSR" id="PIRSR600898-1"/>
    </source>
</evidence>
<dbReference type="GO" id="GO:0034354">
    <property type="term" value="P:'de novo' NAD+ biosynthetic process from L-tryptophan"/>
    <property type="evidence" value="ECO:0007669"/>
    <property type="project" value="TreeGrafter"/>
</dbReference>
<reference evidence="7 8" key="1">
    <citation type="submission" date="2019-12" db="EMBL/GenBank/DDBJ databases">
        <title>Draft genome sequence of the ascomycete Xylaria multiplex DSM 110363.</title>
        <authorList>
            <person name="Buettner E."/>
            <person name="Kellner H."/>
        </authorList>
    </citation>
    <scope>NUCLEOTIDE SEQUENCE [LARGE SCALE GENOMIC DNA]</scope>
    <source>
        <strain evidence="7 8">DSM 110363</strain>
    </source>
</reference>
<keyword evidence="4 6" id="KW-0479">Metal-binding</keyword>
<dbReference type="AlphaFoldDB" id="A0A7C8MXE4"/>
<dbReference type="GO" id="GO:0019441">
    <property type="term" value="P:L-tryptophan catabolic process to kynurenine"/>
    <property type="evidence" value="ECO:0007669"/>
    <property type="project" value="InterPro"/>
</dbReference>
<evidence type="ECO:0000313" key="8">
    <source>
        <dbReference type="Proteomes" id="UP000481858"/>
    </source>
</evidence>
<keyword evidence="8" id="KW-1185">Reference proteome</keyword>
<dbReference type="PANTHER" id="PTHR28657">
    <property type="entry name" value="INDOLEAMINE 2,3-DIOXYGENASE"/>
    <property type="match status" value="1"/>
</dbReference>
<dbReference type="Pfam" id="PF05995">
    <property type="entry name" value="CDO_I"/>
    <property type="match status" value="1"/>
</dbReference>
<dbReference type="InterPro" id="IPR011051">
    <property type="entry name" value="RmlC_Cupin_sf"/>
</dbReference>
<evidence type="ECO:0000256" key="2">
    <source>
        <dbReference type="ARBA" id="ARBA00007119"/>
    </source>
</evidence>
<dbReference type="Proteomes" id="UP000481858">
    <property type="component" value="Unassembled WGS sequence"/>
</dbReference>
<proteinExistence type="inferred from homology"/>
<keyword evidence="5 6" id="KW-0408">Iron</keyword>
<evidence type="ECO:0000256" key="3">
    <source>
        <dbReference type="ARBA" id="ARBA00013133"/>
    </source>
</evidence>
<feature type="binding site" description="proximal binding residue" evidence="6">
    <location>
        <position position="499"/>
    </location>
    <ligand>
        <name>heme b</name>
        <dbReference type="ChEBI" id="CHEBI:60344"/>
    </ligand>
    <ligandPart>
        <name>Fe</name>
        <dbReference type="ChEBI" id="CHEBI:18248"/>
    </ligandPart>
</feature>
<protein>
    <recommendedName>
        <fullName evidence="3">cysteine dioxygenase</fullName>
        <ecNumber evidence="3">1.13.11.20</ecNumber>
    </recommendedName>
</protein>
<gene>
    <name evidence="7" type="ORF">GQX73_g2828</name>
</gene>
<dbReference type="SUPFAM" id="SSF140959">
    <property type="entry name" value="Indolic compounds 2,3-dioxygenase-like"/>
    <property type="match status" value="1"/>
</dbReference>
<dbReference type="GO" id="GO:0005737">
    <property type="term" value="C:cytoplasm"/>
    <property type="evidence" value="ECO:0007669"/>
    <property type="project" value="TreeGrafter"/>
</dbReference>
<organism evidence="7 8">
    <name type="scientific">Xylaria multiplex</name>
    <dbReference type="NCBI Taxonomy" id="323545"/>
    <lineage>
        <taxon>Eukaryota</taxon>
        <taxon>Fungi</taxon>
        <taxon>Dikarya</taxon>
        <taxon>Ascomycota</taxon>
        <taxon>Pezizomycotina</taxon>
        <taxon>Sordariomycetes</taxon>
        <taxon>Xylariomycetidae</taxon>
        <taxon>Xylariales</taxon>
        <taxon>Xylariaceae</taxon>
        <taxon>Xylaria</taxon>
    </lineage>
</organism>
<dbReference type="Pfam" id="PF01231">
    <property type="entry name" value="IDO"/>
    <property type="match status" value="1"/>
</dbReference>
<accession>A0A7C8MXE4</accession>
<dbReference type="InterPro" id="IPR000898">
    <property type="entry name" value="Indolamine_dOase"/>
</dbReference>
<name>A0A7C8MXE4_9PEZI</name>
<dbReference type="InParanoid" id="A0A7C8MXE4"/>
<dbReference type="Gene3D" id="2.60.120.10">
    <property type="entry name" value="Jelly Rolls"/>
    <property type="match status" value="1"/>
</dbReference>
<comment type="caution">
    <text evidence="7">The sequence shown here is derived from an EMBL/GenBank/DDBJ whole genome shotgun (WGS) entry which is preliminary data.</text>
</comment>
<evidence type="ECO:0000256" key="1">
    <source>
        <dbReference type="ARBA" id="ARBA00006622"/>
    </source>
</evidence>
<dbReference type="SUPFAM" id="SSF51182">
    <property type="entry name" value="RmlC-like cupins"/>
    <property type="match status" value="1"/>
</dbReference>
<evidence type="ECO:0000256" key="4">
    <source>
        <dbReference type="ARBA" id="ARBA00022723"/>
    </source>
</evidence>
<dbReference type="EC" id="1.13.11.20" evidence="3"/>
<dbReference type="PANTHER" id="PTHR28657:SF11">
    <property type="entry name" value="INDOLEAMINE 2,3-DIOXYGENASE"/>
    <property type="match status" value="1"/>
</dbReference>
<dbReference type="GO" id="GO:0005506">
    <property type="term" value="F:iron ion binding"/>
    <property type="evidence" value="ECO:0007669"/>
    <property type="project" value="InterPro"/>
</dbReference>
<evidence type="ECO:0000256" key="5">
    <source>
        <dbReference type="ARBA" id="ARBA00023004"/>
    </source>
</evidence>
<dbReference type="GO" id="GO:0017172">
    <property type="term" value="F:cysteine dioxygenase activity"/>
    <property type="evidence" value="ECO:0007669"/>
    <property type="project" value="UniProtKB-EC"/>
</dbReference>
<sequence>MKTPFATNPFNIKHMNISPHENQFDKLVVSLTEALGTSSGLTSDDVNVTSLMRLMKLYDSQECDWGKYAFGDSETDYTRNLVDEGNGKSNLGKSMSLTLVAIVVVLVVAAILRYHFQGDSGSHSPEIGLEDLKALNTRHDVYSAFMTLVNDEGAGSWPPRVNHDKFPPALRPYRQIYDAMAPFLATAKPSLDDECNKQRCQEFRSRMQALLTEKVDMKAAQSALEVVQSGNWEAFPRDAYNGFYSCIACLRHAYRWATNPVVKAAQDERQLRLPLELDMPWSYLQRRFDITSPCGNVMTNAICNLDAHGQIVYPINEGMSDVVRSTELAWCRLFYDMESMAIPIYGAMIQAIVAFEQRDKKSCLAHVETAFVNLRKVMQFVFERMNDPYIARAVWVRHVSGIHSWGLTLETDDPPIEYGGLSGSQALLFISVDAFLGINRYHSDSEFKRDISREMRDVAAAFRRYSFRRLLSEKFEEDIAIENALKRMVNQLRSFRAVHKVRAIRYLSAPAPERLAMTAALSVLPSQGEEKPAAESYQSLDGMLTKRLNETV</sequence>
<dbReference type="Gene3D" id="1.20.58.480">
    <property type="match status" value="1"/>
</dbReference>
<dbReference type="OrthoDB" id="4662583at2759"/>
<dbReference type="GO" id="GO:0033754">
    <property type="term" value="F:indoleamine 2,3-dioxygenase activity"/>
    <property type="evidence" value="ECO:0007669"/>
    <property type="project" value="TreeGrafter"/>
</dbReference>